<keyword evidence="3" id="KW-0328">Glycosyltransferase</keyword>
<evidence type="ECO:0000259" key="2">
    <source>
        <dbReference type="Pfam" id="PF13477"/>
    </source>
</evidence>
<dbReference type="AlphaFoldDB" id="A0A9Q4KRH8"/>
<accession>A0A9Q4KRH8</accession>
<proteinExistence type="predicted"/>
<feature type="domain" description="Glycosyltransferase subfamily 4-like N-terminal" evidence="2">
    <location>
        <begin position="3"/>
        <end position="150"/>
    </location>
</feature>
<dbReference type="EMBL" id="JAKELO010000002">
    <property type="protein sequence ID" value="MDE4907352.1"/>
    <property type="molecule type" value="Genomic_DNA"/>
</dbReference>
<evidence type="ECO:0000313" key="3">
    <source>
        <dbReference type="EMBL" id="MDE4907352.1"/>
    </source>
</evidence>
<dbReference type="Pfam" id="PF13477">
    <property type="entry name" value="Glyco_trans_4_2"/>
    <property type="match status" value="1"/>
</dbReference>
<dbReference type="InterPro" id="IPR028098">
    <property type="entry name" value="Glyco_trans_4-like_N"/>
</dbReference>
<dbReference type="InterPro" id="IPR001296">
    <property type="entry name" value="Glyco_trans_1"/>
</dbReference>
<keyword evidence="3" id="KW-0808">Transferase</keyword>
<dbReference type="Gene3D" id="3.40.50.2000">
    <property type="entry name" value="Glycogen Phosphorylase B"/>
    <property type="match status" value="2"/>
</dbReference>
<protein>
    <submittedName>
        <fullName evidence="3">Glycosyltransferase</fullName>
        <ecNumber evidence="3">2.4.-.-</ecNumber>
    </submittedName>
</protein>
<dbReference type="EC" id="2.4.-.-" evidence="3"/>
<name>A0A9Q4KRH8_9EURY</name>
<evidence type="ECO:0000313" key="4">
    <source>
        <dbReference type="Proteomes" id="UP001143747"/>
    </source>
</evidence>
<feature type="domain" description="Glycosyl transferase family 1" evidence="1">
    <location>
        <begin position="205"/>
        <end position="339"/>
    </location>
</feature>
<gene>
    <name evidence="3" type="ORF">L0665_01790</name>
</gene>
<comment type="caution">
    <text evidence="3">The sequence shown here is derived from an EMBL/GenBank/DDBJ whole genome shotgun (WGS) entry which is preliminary data.</text>
</comment>
<keyword evidence="4" id="KW-1185">Reference proteome</keyword>
<dbReference type="Proteomes" id="UP001143747">
    <property type="component" value="Unassembled WGS sequence"/>
</dbReference>
<dbReference type="GO" id="GO:0016757">
    <property type="term" value="F:glycosyltransferase activity"/>
    <property type="evidence" value="ECO:0007669"/>
    <property type="project" value="UniProtKB-KW"/>
</dbReference>
<organism evidence="3 4">
    <name type="scientific">Methanogenium marinum</name>
    <dbReference type="NCBI Taxonomy" id="348610"/>
    <lineage>
        <taxon>Archaea</taxon>
        <taxon>Methanobacteriati</taxon>
        <taxon>Methanobacteriota</taxon>
        <taxon>Stenosarchaea group</taxon>
        <taxon>Methanomicrobia</taxon>
        <taxon>Methanomicrobiales</taxon>
        <taxon>Methanomicrobiaceae</taxon>
        <taxon>Methanogenium</taxon>
    </lineage>
</organism>
<dbReference type="SUPFAM" id="SSF53756">
    <property type="entry name" value="UDP-Glycosyltransferase/glycogen phosphorylase"/>
    <property type="match status" value="1"/>
</dbReference>
<evidence type="ECO:0000259" key="1">
    <source>
        <dbReference type="Pfam" id="PF00534"/>
    </source>
</evidence>
<sequence length="343" mass="39044">MSDSIHTARWISQLDKQGWDIHLFPSRDYGSSHKDLKNLTLYHSFYGYLRNLNKNVQYKGIPVFSHYLSWMAKTAKKFINPNYRVDQLENVIKKIKPDIIHSMEFQSAGYLTLEAKKRFDSDFPIWIATNWGSDIYYFRNVSGHESKIKEILEKCDYYSCECKRDGLLAMEMGLKGKLLPILPNTGGFEVNKYSKIRQNNPTSSRRLILLKGNQGWAGRALLGLQAIELCKEELSGYIIAIYSAGDEVKREANNLSERINVPIKIIPPCSHEEIMGIFGKSRVYIGLSITDAISTSLLEAIMMGTFPIQTNTSCASEWIIDGETGFIVPPDNPQIIAKRSLKQ</sequence>
<reference evidence="3" key="1">
    <citation type="submission" date="2022-01" db="EMBL/GenBank/DDBJ databases">
        <title>Draft genome of Methanogenium marinum DSM 15558.</title>
        <authorList>
            <person name="Chen S.-C."/>
            <person name="You Y.-T."/>
        </authorList>
    </citation>
    <scope>NUCLEOTIDE SEQUENCE</scope>
    <source>
        <strain evidence="3">DSM 15558</strain>
    </source>
</reference>
<dbReference type="Pfam" id="PF00534">
    <property type="entry name" value="Glycos_transf_1"/>
    <property type="match status" value="1"/>
</dbReference>